<dbReference type="Pfam" id="PF00578">
    <property type="entry name" value="AhpC-TSA"/>
    <property type="match status" value="1"/>
</dbReference>
<name>A0A2T0SY77_9BACT</name>
<sequence length="442" mass="50366">MKNALRLFCTVLVLASCNRQPEQAPTTIRLPITIKEGYGPFYPGFGILSADWPTDPIWGKTYYPVRGIPRHWSSPVRTRVIVNFQQFVYQHVKTGNLEQALYDTYSKAPGWTSNTNSLSTKPIKCYVNVVRGFDEHIGKWAILVDTDNDLDFADEAPVYPEFLHPKEIDYKIKDQRIIQYELYKNGRVETARTPVVFRYTNTHFLYSFPRYATAIAQVAGKQYDLLIDPHLSRLDFEASKIALASSIGSNGRIDGQKMVEIGDEIELGGIAYRNNGISPSDNTLELEPVSAVSAQTNPLQNGRVFQPFTDTEFISGKPIDLQKQRGKYVFIDFWHTGCRGCVEDMPNLNAIYQRADKRKLAFIGINCGDSPERLRTFLQKKQVKWPQILSTDKNNYYQKYRVSGFPTSVLLDPQGKIIARDLPSHALDDKLAALFYEKRIAR</sequence>
<dbReference type="PANTHER" id="PTHR42852">
    <property type="entry name" value="THIOL:DISULFIDE INTERCHANGE PROTEIN DSBE"/>
    <property type="match status" value="1"/>
</dbReference>
<dbReference type="Gene3D" id="3.40.30.10">
    <property type="entry name" value="Glutaredoxin"/>
    <property type="match status" value="1"/>
</dbReference>
<dbReference type="AlphaFoldDB" id="A0A2T0SY77"/>
<comment type="caution">
    <text evidence="2">The sequence shown here is derived from an EMBL/GenBank/DDBJ whole genome shotgun (WGS) entry which is preliminary data.</text>
</comment>
<dbReference type="Proteomes" id="UP000238375">
    <property type="component" value="Unassembled WGS sequence"/>
</dbReference>
<dbReference type="CDD" id="cd02966">
    <property type="entry name" value="TlpA_like_family"/>
    <property type="match status" value="1"/>
</dbReference>
<dbReference type="EMBL" id="PVTE01000009">
    <property type="protein sequence ID" value="PRY38365.1"/>
    <property type="molecule type" value="Genomic_DNA"/>
</dbReference>
<dbReference type="OrthoDB" id="6399635at2"/>
<evidence type="ECO:0000313" key="3">
    <source>
        <dbReference type="Proteomes" id="UP000238375"/>
    </source>
</evidence>
<organism evidence="2 3">
    <name type="scientific">Spirosoma oryzae</name>
    <dbReference type="NCBI Taxonomy" id="1469603"/>
    <lineage>
        <taxon>Bacteria</taxon>
        <taxon>Pseudomonadati</taxon>
        <taxon>Bacteroidota</taxon>
        <taxon>Cytophagia</taxon>
        <taxon>Cytophagales</taxon>
        <taxon>Cytophagaceae</taxon>
        <taxon>Spirosoma</taxon>
    </lineage>
</organism>
<keyword evidence="3" id="KW-1185">Reference proteome</keyword>
<accession>A0A2T0SY77</accession>
<dbReference type="InterPro" id="IPR050553">
    <property type="entry name" value="Thioredoxin_ResA/DsbE_sf"/>
</dbReference>
<dbReference type="GO" id="GO:0016853">
    <property type="term" value="F:isomerase activity"/>
    <property type="evidence" value="ECO:0007669"/>
    <property type="project" value="UniProtKB-KW"/>
</dbReference>
<dbReference type="GO" id="GO:0016209">
    <property type="term" value="F:antioxidant activity"/>
    <property type="evidence" value="ECO:0007669"/>
    <property type="project" value="InterPro"/>
</dbReference>
<dbReference type="PROSITE" id="PS51352">
    <property type="entry name" value="THIOREDOXIN_2"/>
    <property type="match status" value="1"/>
</dbReference>
<dbReference type="InterPro" id="IPR000866">
    <property type="entry name" value="AhpC/TSA"/>
</dbReference>
<protein>
    <submittedName>
        <fullName evidence="2">Thiol-disulfide isomerase/thioredoxin</fullName>
    </submittedName>
</protein>
<gene>
    <name evidence="2" type="ORF">CLV58_10992</name>
</gene>
<dbReference type="GO" id="GO:0016491">
    <property type="term" value="F:oxidoreductase activity"/>
    <property type="evidence" value="ECO:0007669"/>
    <property type="project" value="InterPro"/>
</dbReference>
<evidence type="ECO:0000313" key="2">
    <source>
        <dbReference type="EMBL" id="PRY38365.1"/>
    </source>
</evidence>
<feature type="domain" description="Thioredoxin" evidence="1">
    <location>
        <begin position="299"/>
        <end position="442"/>
    </location>
</feature>
<reference evidence="2 3" key="1">
    <citation type="submission" date="2018-03" db="EMBL/GenBank/DDBJ databases">
        <title>Genomic Encyclopedia of Archaeal and Bacterial Type Strains, Phase II (KMG-II): from individual species to whole genera.</title>
        <authorList>
            <person name="Goeker M."/>
        </authorList>
    </citation>
    <scope>NUCLEOTIDE SEQUENCE [LARGE SCALE GENOMIC DNA]</scope>
    <source>
        <strain evidence="2 3">DSM 28354</strain>
    </source>
</reference>
<dbReference type="InterPro" id="IPR036249">
    <property type="entry name" value="Thioredoxin-like_sf"/>
</dbReference>
<proteinExistence type="predicted"/>
<dbReference type="PROSITE" id="PS51257">
    <property type="entry name" value="PROKAR_LIPOPROTEIN"/>
    <property type="match status" value="1"/>
</dbReference>
<dbReference type="InterPro" id="IPR013766">
    <property type="entry name" value="Thioredoxin_domain"/>
</dbReference>
<evidence type="ECO:0000259" key="1">
    <source>
        <dbReference type="PROSITE" id="PS51352"/>
    </source>
</evidence>
<keyword evidence="2" id="KW-0413">Isomerase</keyword>
<dbReference type="SUPFAM" id="SSF52833">
    <property type="entry name" value="Thioredoxin-like"/>
    <property type="match status" value="1"/>
</dbReference>
<dbReference type="PANTHER" id="PTHR42852:SF13">
    <property type="entry name" value="PROTEIN DIPZ"/>
    <property type="match status" value="1"/>
</dbReference>